<dbReference type="Gene3D" id="3.30.70.1280">
    <property type="entry name" value="SP0830-like domains"/>
    <property type="match status" value="1"/>
</dbReference>
<gene>
    <name evidence="1" type="ORF">GJ700_22585</name>
</gene>
<proteinExistence type="predicted"/>
<name>A0A7X2IR62_9BURK</name>
<dbReference type="AlphaFoldDB" id="A0A7X2IR62"/>
<keyword evidence="2" id="KW-1185">Reference proteome</keyword>
<dbReference type="Pfam" id="PF08002">
    <property type="entry name" value="DUF1697"/>
    <property type="match status" value="1"/>
</dbReference>
<organism evidence="1 2">
    <name type="scientific">Pseudoduganella rivuli</name>
    <dbReference type="NCBI Taxonomy" id="2666085"/>
    <lineage>
        <taxon>Bacteria</taxon>
        <taxon>Pseudomonadati</taxon>
        <taxon>Pseudomonadota</taxon>
        <taxon>Betaproteobacteria</taxon>
        <taxon>Burkholderiales</taxon>
        <taxon>Oxalobacteraceae</taxon>
        <taxon>Telluria group</taxon>
        <taxon>Pseudoduganella</taxon>
    </lineage>
</organism>
<dbReference type="PANTHER" id="PTHR36439:SF1">
    <property type="entry name" value="DUF1697 DOMAIN-CONTAINING PROTEIN"/>
    <property type="match status" value="1"/>
</dbReference>
<evidence type="ECO:0000313" key="1">
    <source>
        <dbReference type="EMBL" id="MRV74499.1"/>
    </source>
</evidence>
<sequence>MGTRRQIALLRGINVGRAKRVAMADLRTLLTGLGFTGVRTLLNSGNVIYDCPQARTVDAAMEIEEALVLKLGVASQVTVLDAEQLAHVVQDNCLDSVAGDPSRLLVAVLHNPADRELLVPLARQHWEPEAFALGRWAAYLWCADGILASRVAAAMGKLLGDGVTTRNWSTISKLHALACEPT</sequence>
<dbReference type="PANTHER" id="PTHR36439">
    <property type="entry name" value="BLL4334 PROTEIN"/>
    <property type="match status" value="1"/>
</dbReference>
<dbReference type="PIRSF" id="PIRSF008502">
    <property type="entry name" value="UCP008502"/>
    <property type="match status" value="1"/>
</dbReference>
<reference evidence="1 2" key="1">
    <citation type="submission" date="2019-11" db="EMBL/GenBank/DDBJ databases">
        <title>Novel species isolated from a subtropical stream in China.</title>
        <authorList>
            <person name="Lu H."/>
        </authorList>
    </citation>
    <scope>NUCLEOTIDE SEQUENCE [LARGE SCALE GENOMIC DNA]</scope>
    <source>
        <strain evidence="1 2">FT92W</strain>
    </source>
</reference>
<dbReference type="SUPFAM" id="SSF160379">
    <property type="entry name" value="SP0830-like"/>
    <property type="match status" value="1"/>
</dbReference>
<protein>
    <submittedName>
        <fullName evidence="1">DUF1697 domain-containing protein</fullName>
    </submittedName>
</protein>
<accession>A0A7X2IR62</accession>
<dbReference type="RefSeq" id="WP_154378152.1">
    <property type="nucleotide sequence ID" value="NZ_WKJJ01000015.1"/>
</dbReference>
<dbReference type="InterPro" id="IPR012545">
    <property type="entry name" value="DUF1697"/>
</dbReference>
<dbReference type="Proteomes" id="UP000446768">
    <property type="component" value="Unassembled WGS sequence"/>
</dbReference>
<evidence type="ECO:0000313" key="2">
    <source>
        <dbReference type="Proteomes" id="UP000446768"/>
    </source>
</evidence>
<comment type="caution">
    <text evidence="1">The sequence shown here is derived from an EMBL/GenBank/DDBJ whole genome shotgun (WGS) entry which is preliminary data.</text>
</comment>
<dbReference type="EMBL" id="WKJJ01000015">
    <property type="protein sequence ID" value="MRV74499.1"/>
    <property type="molecule type" value="Genomic_DNA"/>
</dbReference>